<name>A0ABR3WIM6_9PEZI</name>
<comment type="caution">
    <text evidence="2">The sequence shown here is derived from an EMBL/GenBank/DDBJ whole genome shotgun (WGS) entry which is preliminary data.</text>
</comment>
<protein>
    <submittedName>
        <fullName evidence="2">Uncharacterized protein</fullName>
    </submittedName>
</protein>
<evidence type="ECO:0000313" key="3">
    <source>
        <dbReference type="Proteomes" id="UP001586593"/>
    </source>
</evidence>
<feature type="region of interest" description="Disordered" evidence="1">
    <location>
        <begin position="335"/>
        <end position="404"/>
    </location>
</feature>
<evidence type="ECO:0000313" key="2">
    <source>
        <dbReference type="EMBL" id="KAL1862707.1"/>
    </source>
</evidence>
<accession>A0ABR3WIM6</accession>
<evidence type="ECO:0000256" key="1">
    <source>
        <dbReference type="SAM" id="MobiDB-lite"/>
    </source>
</evidence>
<reference evidence="2 3" key="1">
    <citation type="journal article" date="2024" name="Commun. Biol.">
        <title>Comparative genomic analysis of thermophilic fungi reveals convergent evolutionary adaptations and gene losses.</title>
        <authorList>
            <person name="Steindorff A.S."/>
            <person name="Aguilar-Pontes M.V."/>
            <person name="Robinson A.J."/>
            <person name="Andreopoulos B."/>
            <person name="LaButti K."/>
            <person name="Kuo A."/>
            <person name="Mondo S."/>
            <person name="Riley R."/>
            <person name="Otillar R."/>
            <person name="Haridas S."/>
            <person name="Lipzen A."/>
            <person name="Grimwood J."/>
            <person name="Schmutz J."/>
            <person name="Clum A."/>
            <person name="Reid I.D."/>
            <person name="Moisan M.C."/>
            <person name="Butler G."/>
            <person name="Nguyen T.T.M."/>
            <person name="Dewar K."/>
            <person name="Conant G."/>
            <person name="Drula E."/>
            <person name="Henrissat B."/>
            <person name="Hansel C."/>
            <person name="Singer S."/>
            <person name="Hutchinson M.I."/>
            <person name="de Vries R.P."/>
            <person name="Natvig D.O."/>
            <person name="Powell A.J."/>
            <person name="Tsang A."/>
            <person name="Grigoriev I.V."/>
        </authorList>
    </citation>
    <scope>NUCLEOTIDE SEQUENCE [LARGE SCALE GENOMIC DNA]</scope>
    <source>
        <strain evidence="2 3">ATCC 24622</strain>
    </source>
</reference>
<gene>
    <name evidence="2" type="ORF">VTK73DRAFT_6676</name>
</gene>
<dbReference type="EMBL" id="JAZHXJ010000385">
    <property type="protein sequence ID" value="KAL1862707.1"/>
    <property type="molecule type" value="Genomic_DNA"/>
</dbReference>
<feature type="compositionally biased region" description="Acidic residues" evidence="1">
    <location>
        <begin position="30"/>
        <end position="39"/>
    </location>
</feature>
<organism evidence="2 3">
    <name type="scientific">Phialemonium thermophilum</name>
    <dbReference type="NCBI Taxonomy" id="223376"/>
    <lineage>
        <taxon>Eukaryota</taxon>
        <taxon>Fungi</taxon>
        <taxon>Dikarya</taxon>
        <taxon>Ascomycota</taxon>
        <taxon>Pezizomycotina</taxon>
        <taxon>Sordariomycetes</taxon>
        <taxon>Sordariomycetidae</taxon>
        <taxon>Cephalothecales</taxon>
        <taxon>Cephalothecaceae</taxon>
        <taxon>Phialemonium</taxon>
    </lineage>
</organism>
<feature type="compositionally biased region" description="Basic and acidic residues" evidence="1">
    <location>
        <begin position="205"/>
        <end position="223"/>
    </location>
</feature>
<feature type="region of interest" description="Disordered" evidence="1">
    <location>
        <begin position="1"/>
        <end position="316"/>
    </location>
</feature>
<proteinExistence type="predicted"/>
<dbReference type="Proteomes" id="UP001586593">
    <property type="component" value="Unassembled WGS sequence"/>
</dbReference>
<feature type="compositionally biased region" description="Basic residues" evidence="1">
    <location>
        <begin position="83"/>
        <end position="92"/>
    </location>
</feature>
<keyword evidence="3" id="KW-1185">Reference proteome</keyword>
<feature type="compositionally biased region" description="Polar residues" evidence="1">
    <location>
        <begin position="186"/>
        <end position="195"/>
    </location>
</feature>
<feature type="compositionally biased region" description="Basic and acidic residues" evidence="1">
    <location>
        <begin position="266"/>
        <end position="278"/>
    </location>
</feature>
<sequence length="415" mass="44432">MADQSKGSLGGPAGAPAGEPAEEKPVVIEISDDSSDSDSNDLVHAIRGACGAPASSVHGPLNPTADSTQPTVRPAASDNVAFQRKRGSRRPRMSSADSSSTAKRKSEHDGEQGRPRKKSEVAAHRGGALVTRDPRHAQQPGHALTQPHTYSQGAGDDQPQAHVQQLAQPAQPARSRHLTYNPPHAFNQQHASHPQTAYHHRHSHGPHDGHGQDRKADLKKQQRGDQPQLPAHDQNRKRNPYQGPDPEEPQSLPEPGPGAVSNTGHLDSDDPTKKEPDRGTGAVVSKSAKPHDERPLEDSPLPAAHRDGTNAAGRTDVNELDDAVLFRHFEAKVPPKPTTTIVNSLPPALERATRPPPAALPPRRSTEALSIPNWTSQDSPRQEAARRAAHVGADKGTAGDRPVGPLCRLARVFRP</sequence>
<feature type="compositionally biased region" description="Basic and acidic residues" evidence="1">
    <location>
        <begin position="104"/>
        <end position="123"/>
    </location>
</feature>